<sequence>MSDLERNKLVACMWLDLVSRHDVEALCALTAPGWTMHGGPPALPAGPDGVRALFRAIGPVRQRWTIEDVIAEGDRVAVRATNRCVQDEFLGIPGARRTQTFTATFVFRIADGRVLTTWRNADDLGRVLQLGARLVPPPMRRSDRRVMRLRSSARG</sequence>
<evidence type="ECO:0000259" key="1">
    <source>
        <dbReference type="Pfam" id="PF12680"/>
    </source>
</evidence>
<organism evidence="2 3">
    <name type="scientific">Roseisolibacter agri</name>
    <dbReference type="NCBI Taxonomy" id="2014610"/>
    <lineage>
        <taxon>Bacteria</taxon>
        <taxon>Pseudomonadati</taxon>
        <taxon>Gemmatimonadota</taxon>
        <taxon>Gemmatimonadia</taxon>
        <taxon>Gemmatimonadales</taxon>
        <taxon>Gemmatimonadaceae</taxon>
        <taxon>Roseisolibacter</taxon>
    </lineage>
</organism>
<name>A0AA37QDR4_9BACT</name>
<dbReference type="RefSeq" id="WP_284349287.1">
    <property type="nucleotide sequence ID" value="NZ_BRXS01000002.1"/>
</dbReference>
<dbReference type="AlphaFoldDB" id="A0AA37QDR4"/>
<dbReference type="EMBL" id="BRXS01000002">
    <property type="protein sequence ID" value="GLC24843.1"/>
    <property type="molecule type" value="Genomic_DNA"/>
</dbReference>
<dbReference type="Pfam" id="PF12680">
    <property type="entry name" value="SnoaL_2"/>
    <property type="match status" value="1"/>
</dbReference>
<protein>
    <recommendedName>
        <fullName evidence="1">SnoaL-like domain-containing protein</fullName>
    </recommendedName>
</protein>
<dbReference type="InterPro" id="IPR037401">
    <property type="entry name" value="SnoaL-like"/>
</dbReference>
<comment type="caution">
    <text evidence="2">The sequence shown here is derived from an EMBL/GenBank/DDBJ whole genome shotgun (WGS) entry which is preliminary data.</text>
</comment>
<evidence type="ECO:0000313" key="3">
    <source>
        <dbReference type="Proteomes" id="UP001161325"/>
    </source>
</evidence>
<evidence type="ECO:0000313" key="2">
    <source>
        <dbReference type="EMBL" id="GLC24843.1"/>
    </source>
</evidence>
<keyword evidence="3" id="KW-1185">Reference proteome</keyword>
<dbReference type="Gene3D" id="3.10.450.50">
    <property type="match status" value="1"/>
</dbReference>
<dbReference type="InterPro" id="IPR032710">
    <property type="entry name" value="NTF2-like_dom_sf"/>
</dbReference>
<accession>A0AA37QDR4</accession>
<dbReference type="SUPFAM" id="SSF54427">
    <property type="entry name" value="NTF2-like"/>
    <property type="match status" value="1"/>
</dbReference>
<dbReference type="Proteomes" id="UP001161325">
    <property type="component" value="Unassembled WGS sequence"/>
</dbReference>
<gene>
    <name evidence="2" type="ORF">rosag_13560</name>
</gene>
<reference evidence="2" key="1">
    <citation type="submission" date="2022-08" db="EMBL/GenBank/DDBJ databases">
        <title>Draft genome sequencing of Roseisolibacter agri AW1220.</title>
        <authorList>
            <person name="Tobiishi Y."/>
            <person name="Tonouchi A."/>
        </authorList>
    </citation>
    <scope>NUCLEOTIDE SEQUENCE</scope>
    <source>
        <strain evidence="2">AW1220</strain>
    </source>
</reference>
<proteinExistence type="predicted"/>
<feature type="domain" description="SnoaL-like" evidence="1">
    <location>
        <begin position="14"/>
        <end position="114"/>
    </location>
</feature>